<keyword evidence="1" id="KW-1133">Transmembrane helix</keyword>
<reference evidence="2 3" key="1">
    <citation type="submission" date="2008-09" db="EMBL/GenBank/DDBJ databases">
        <authorList>
            <person name="Fulton L."/>
            <person name="Clifton S."/>
            <person name="Fulton B."/>
            <person name="Xu J."/>
            <person name="Minx P."/>
            <person name="Pepin K.H."/>
            <person name="Johnson M."/>
            <person name="Thiruvilangam P."/>
            <person name="Bhonagiri V."/>
            <person name="Nash W.E."/>
            <person name="Mardis E.R."/>
            <person name="Wilson R.K."/>
        </authorList>
    </citation>
    <scope>NUCLEOTIDE SEQUENCE [LARGE SCALE GENOMIC DNA]</scope>
    <source>
        <strain evidence="2 3">DSM 13275</strain>
    </source>
</reference>
<feature type="transmembrane region" description="Helical" evidence="1">
    <location>
        <begin position="20"/>
        <end position="38"/>
    </location>
</feature>
<sequence>MTKDNNYNKKYKNDKDEEFYAYGIPIGLGIGTALGIVFD</sequence>
<gene>
    <name evidence="2" type="ORF">CLOHIR_01748</name>
</gene>
<dbReference type="EMBL" id="ABWP01000070">
    <property type="protein sequence ID" value="EEA84517.1"/>
    <property type="molecule type" value="Genomic_DNA"/>
</dbReference>
<accession>B6G0U2</accession>
<keyword evidence="3" id="KW-1185">Reference proteome</keyword>
<protein>
    <submittedName>
        <fullName evidence="2">Uncharacterized protein</fullName>
    </submittedName>
</protein>
<name>B6G0U2_PEPHT</name>
<dbReference type="HOGENOM" id="CLU_3307358_0_0_9"/>
<keyword evidence="1" id="KW-0472">Membrane</keyword>
<proteinExistence type="predicted"/>
<dbReference type="AlphaFoldDB" id="B6G0U2"/>
<evidence type="ECO:0000313" key="3">
    <source>
        <dbReference type="Proteomes" id="UP000003178"/>
    </source>
</evidence>
<organism evidence="2 3">
    <name type="scientific">Peptacetobacter hiranonis (strain DSM 13275 / JCM 10541 / KCTC 15199 / TO-931)</name>
    <name type="common">Clostridium hiranonis</name>
    <dbReference type="NCBI Taxonomy" id="500633"/>
    <lineage>
        <taxon>Bacteria</taxon>
        <taxon>Bacillati</taxon>
        <taxon>Bacillota</taxon>
        <taxon>Clostridia</taxon>
        <taxon>Peptostreptococcales</taxon>
        <taxon>Peptostreptococcaceae</taxon>
        <taxon>Peptacetobacter</taxon>
    </lineage>
</organism>
<dbReference type="Proteomes" id="UP000003178">
    <property type="component" value="Unassembled WGS sequence"/>
</dbReference>
<keyword evidence="1" id="KW-0812">Transmembrane</keyword>
<comment type="caution">
    <text evidence="2">The sequence shown here is derived from an EMBL/GenBank/DDBJ whole genome shotgun (WGS) entry which is preliminary data.</text>
</comment>
<reference evidence="2 3" key="2">
    <citation type="submission" date="2008-10" db="EMBL/GenBank/DDBJ databases">
        <title>Draft genome sequence of Clostridium hiranonis (DSM 13275).</title>
        <authorList>
            <person name="Sudarsanam P."/>
            <person name="Ley R."/>
            <person name="Guruge J."/>
            <person name="Turnbaugh P.J."/>
            <person name="Mahowald M."/>
            <person name="Liep D."/>
            <person name="Gordon J."/>
        </authorList>
    </citation>
    <scope>NUCLEOTIDE SEQUENCE [LARGE SCALE GENOMIC DNA]</scope>
    <source>
        <strain evidence="2 3">DSM 13275</strain>
    </source>
</reference>
<evidence type="ECO:0000256" key="1">
    <source>
        <dbReference type="SAM" id="Phobius"/>
    </source>
</evidence>
<evidence type="ECO:0000313" key="2">
    <source>
        <dbReference type="EMBL" id="EEA84517.1"/>
    </source>
</evidence>